<proteinExistence type="predicted"/>
<evidence type="ECO:0000313" key="2">
    <source>
        <dbReference type="Proteomes" id="UP001589585"/>
    </source>
</evidence>
<evidence type="ECO:0008006" key="3">
    <source>
        <dbReference type="Google" id="ProtNLM"/>
    </source>
</evidence>
<dbReference type="EMBL" id="JBHMFC010000009">
    <property type="protein sequence ID" value="MFB9055649.1"/>
    <property type="molecule type" value="Genomic_DNA"/>
</dbReference>
<comment type="caution">
    <text evidence="1">The sequence shown here is derived from an EMBL/GenBank/DDBJ whole genome shotgun (WGS) entry which is preliminary data.</text>
</comment>
<organism evidence="1 2">
    <name type="scientific">Mariniflexile ostreae</name>
    <dbReference type="NCBI Taxonomy" id="1520892"/>
    <lineage>
        <taxon>Bacteria</taxon>
        <taxon>Pseudomonadati</taxon>
        <taxon>Bacteroidota</taxon>
        <taxon>Flavobacteriia</taxon>
        <taxon>Flavobacteriales</taxon>
        <taxon>Flavobacteriaceae</taxon>
        <taxon>Mariniflexile</taxon>
    </lineage>
</organism>
<gene>
    <name evidence="1" type="ORF">ACFFU9_02750</name>
</gene>
<keyword evidence="2" id="KW-1185">Reference proteome</keyword>
<name>A0ABV5F8F2_9FLAO</name>
<evidence type="ECO:0000313" key="1">
    <source>
        <dbReference type="EMBL" id="MFB9055649.1"/>
    </source>
</evidence>
<dbReference type="Proteomes" id="UP001589585">
    <property type="component" value="Unassembled WGS sequence"/>
</dbReference>
<dbReference type="RefSeq" id="WP_379859841.1">
    <property type="nucleotide sequence ID" value="NZ_JBHMFC010000009.1"/>
</dbReference>
<sequence length="168" mass="19658">MRNFIFALTSVFLVNCANKTTYDYNSMIGMEFVDIDQIDKFSNYFKVSDTVIDEADTEAKYGILHLRDTINNLILFNRISYDGLLNRIYKILDTLILPKRNKNEFVTIGYCSVKNSLDESFIAIVDKTDSLQIQNIKKAWSVNTDSEKIEYFKNLNKMTCFNEWFCNE</sequence>
<accession>A0ABV5F8F2</accession>
<reference evidence="1 2" key="1">
    <citation type="submission" date="2024-09" db="EMBL/GenBank/DDBJ databases">
        <authorList>
            <person name="Sun Q."/>
            <person name="Mori K."/>
        </authorList>
    </citation>
    <scope>NUCLEOTIDE SEQUENCE [LARGE SCALE GENOMIC DNA]</scope>
    <source>
        <strain evidence="1 2">CECT 8622</strain>
    </source>
</reference>
<protein>
    <recommendedName>
        <fullName evidence="3">Lipoprotein</fullName>
    </recommendedName>
</protein>